<comment type="subcellular location">
    <subcellularLocation>
        <location evidence="1">Membrane</location>
        <topology evidence="1">Multi-pass membrane protein</topology>
    </subcellularLocation>
</comment>
<dbReference type="Gene3D" id="1.20.1250.20">
    <property type="entry name" value="MFS general substrate transporter like domains"/>
    <property type="match status" value="1"/>
</dbReference>
<dbReference type="SUPFAM" id="SSF103473">
    <property type="entry name" value="MFS general substrate transporter"/>
    <property type="match status" value="1"/>
</dbReference>
<evidence type="ECO:0000256" key="3">
    <source>
        <dbReference type="ARBA" id="ARBA00022989"/>
    </source>
</evidence>
<name>A0A8J1TRL2_OWEFU</name>
<dbReference type="InterPro" id="IPR011701">
    <property type="entry name" value="MFS"/>
</dbReference>
<proteinExistence type="predicted"/>
<dbReference type="OrthoDB" id="6100430at2759"/>
<evidence type="ECO:0000313" key="6">
    <source>
        <dbReference type="Proteomes" id="UP000749559"/>
    </source>
</evidence>
<dbReference type="PANTHER" id="PTHR24064">
    <property type="entry name" value="SOLUTE CARRIER FAMILY 22 MEMBER"/>
    <property type="match status" value="1"/>
</dbReference>
<keyword evidence="6" id="KW-1185">Reference proteome</keyword>
<evidence type="ECO:0000256" key="1">
    <source>
        <dbReference type="ARBA" id="ARBA00004141"/>
    </source>
</evidence>
<comment type="caution">
    <text evidence="5">The sequence shown here is derived from an EMBL/GenBank/DDBJ whole genome shotgun (WGS) entry which is preliminary data.</text>
</comment>
<dbReference type="CDD" id="cd17317">
    <property type="entry name" value="MFS_SLC22"/>
    <property type="match status" value="1"/>
</dbReference>
<reference evidence="5" key="1">
    <citation type="submission" date="2022-03" db="EMBL/GenBank/DDBJ databases">
        <authorList>
            <person name="Martin C."/>
        </authorList>
    </citation>
    <scope>NUCLEOTIDE SEQUENCE</scope>
</reference>
<dbReference type="InterPro" id="IPR036259">
    <property type="entry name" value="MFS_trans_sf"/>
</dbReference>
<gene>
    <name evidence="5" type="ORF">OFUS_LOCUS14858</name>
</gene>
<sequence>EPDHHCKLDYINDIDEIENRSGDTLIYKNITRKGQYIPIETVGGQETLSSCRMYSRSLNNLTSNGSSPNVHVVAISNISVPCANGWSYDYSIYGETIITEWDLVCEKITFTSTSQMVVTIGMFIGGVLNSFVSDKFGRKPVFFICAIMLGIVGVICSFSQSFLMFMLLRFAIGIFQQGTLLSGSILMLELFPSELRTIGGTVASGAWGLAMASLALLAYVIRNWRYLQLVISLVSLLVLPFFWFLKESIPWLVANGKTSEALEVLKRAAKFNKRHFKIEDSLKDSPLVPNNNAPLEYNINMHGDSDCDSYKTPNADIPKAKTDKTKPKDPMAAKINISAFFLHPMIRRYTFIFWAMWFVNSLVYYGLSLSTSSLNGDPYVNFALTGLVEVPAVILTMVAMLKFGRKRPVIVLHWIAGVALFISPFLTTHDKDSGAALSAIKTIVVMLGKAAITGSFTIIWLYAPEVYPTNIRNIGVGASACFSRLGGVLAPYSALVIKVFPLFPGVCFGVLTILVGFLALFLPETHNQPLPQTLEDVDELAMVNKSTPSCCCRKK</sequence>
<dbReference type="EMBL" id="CAIIXF020000007">
    <property type="protein sequence ID" value="CAH1789514.1"/>
    <property type="molecule type" value="Genomic_DNA"/>
</dbReference>
<keyword evidence="2" id="KW-0812">Transmembrane</keyword>
<dbReference type="Proteomes" id="UP000749559">
    <property type="component" value="Unassembled WGS sequence"/>
</dbReference>
<keyword evidence="4" id="KW-0472">Membrane</keyword>
<dbReference type="AlphaFoldDB" id="A0A8J1TRL2"/>
<evidence type="ECO:0000256" key="2">
    <source>
        <dbReference type="ARBA" id="ARBA00022692"/>
    </source>
</evidence>
<feature type="non-terminal residue" evidence="5">
    <location>
        <position position="555"/>
    </location>
</feature>
<dbReference type="PROSITE" id="PS50850">
    <property type="entry name" value="MFS"/>
    <property type="match status" value="1"/>
</dbReference>
<keyword evidence="3" id="KW-1133">Transmembrane helix</keyword>
<dbReference type="InterPro" id="IPR020846">
    <property type="entry name" value="MFS_dom"/>
</dbReference>
<evidence type="ECO:0000313" key="5">
    <source>
        <dbReference type="EMBL" id="CAH1789514.1"/>
    </source>
</evidence>
<organism evidence="5 6">
    <name type="scientific">Owenia fusiformis</name>
    <name type="common">Polychaete worm</name>
    <dbReference type="NCBI Taxonomy" id="6347"/>
    <lineage>
        <taxon>Eukaryota</taxon>
        <taxon>Metazoa</taxon>
        <taxon>Spiralia</taxon>
        <taxon>Lophotrochozoa</taxon>
        <taxon>Annelida</taxon>
        <taxon>Polychaeta</taxon>
        <taxon>Sedentaria</taxon>
        <taxon>Canalipalpata</taxon>
        <taxon>Sabellida</taxon>
        <taxon>Oweniida</taxon>
        <taxon>Oweniidae</taxon>
        <taxon>Owenia</taxon>
    </lineage>
</organism>
<dbReference type="GO" id="GO:0022857">
    <property type="term" value="F:transmembrane transporter activity"/>
    <property type="evidence" value="ECO:0007669"/>
    <property type="project" value="InterPro"/>
</dbReference>
<dbReference type="Pfam" id="PF07690">
    <property type="entry name" value="MFS_1"/>
    <property type="match status" value="1"/>
</dbReference>
<dbReference type="GO" id="GO:0016020">
    <property type="term" value="C:membrane"/>
    <property type="evidence" value="ECO:0007669"/>
    <property type="project" value="UniProtKB-SubCell"/>
</dbReference>
<evidence type="ECO:0000256" key="4">
    <source>
        <dbReference type="ARBA" id="ARBA00023136"/>
    </source>
</evidence>
<protein>
    <submittedName>
        <fullName evidence="5">Uncharacterized protein</fullName>
    </submittedName>
</protein>
<accession>A0A8J1TRL2</accession>